<protein>
    <submittedName>
        <fullName evidence="1">Uncharacterized protein</fullName>
    </submittedName>
</protein>
<sequence length="244" mass="26707">MLFCVGPPGLSAGNVFSSGGFTTGRDCVDPLGLETMGAFWHWRNNRGAPTPRQVHPNHATSKKDMSDWDFGSLSSPVCFRRDDSGKGTLSAIFGLGSLTQLIEAKHGGSRPNRFEGAFNTYTCYVPCSFDSQTRLDWSVRGDSCLARFWSGTMERGTIGVAKSMFAPCPTLQNQSIHTERRSLVFRNWESPVAAGGLLPLRLEILCLIQRTTHLCRNACSRTFGTIILSQSILRLPLQGQVGSS</sequence>
<organism evidence="1 2">
    <name type="scientific">Roseimaritima multifibrata</name>
    <dbReference type="NCBI Taxonomy" id="1930274"/>
    <lineage>
        <taxon>Bacteria</taxon>
        <taxon>Pseudomonadati</taxon>
        <taxon>Planctomycetota</taxon>
        <taxon>Planctomycetia</taxon>
        <taxon>Pirellulales</taxon>
        <taxon>Pirellulaceae</taxon>
        <taxon>Roseimaritima</taxon>
    </lineage>
</organism>
<name>A0A517MJP9_9BACT</name>
<dbReference type="KEGG" id="rml:FF011L_38680"/>
<reference evidence="1 2" key="1">
    <citation type="submission" date="2019-02" db="EMBL/GenBank/DDBJ databases">
        <title>Deep-cultivation of Planctomycetes and their phenomic and genomic characterization uncovers novel biology.</title>
        <authorList>
            <person name="Wiegand S."/>
            <person name="Jogler M."/>
            <person name="Boedeker C."/>
            <person name="Pinto D."/>
            <person name="Vollmers J."/>
            <person name="Rivas-Marin E."/>
            <person name="Kohn T."/>
            <person name="Peeters S.H."/>
            <person name="Heuer A."/>
            <person name="Rast P."/>
            <person name="Oberbeckmann S."/>
            <person name="Bunk B."/>
            <person name="Jeske O."/>
            <person name="Meyerdierks A."/>
            <person name="Storesund J.E."/>
            <person name="Kallscheuer N."/>
            <person name="Luecker S."/>
            <person name="Lage O.M."/>
            <person name="Pohl T."/>
            <person name="Merkel B.J."/>
            <person name="Hornburger P."/>
            <person name="Mueller R.-W."/>
            <person name="Bruemmer F."/>
            <person name="Labrenz M."/>
            <person name="Spormann A.M."/>
            <person name="Op den Camp H."/>
            <person name="Overmann J."/>
            <person name="Amann R."/>
            <person name="Jetten M.S.M."/>
            <person name="Mascher T."/>
            <person name="Medema M.H."/>
            <person name="Devos D.P."/>
            <person name="Kaster A.-K."/>
            <person name="Ovreas L."/>
            <person name="Rohde M."/>
            <person name="Galperin M.Y."/>
            <person name="Jogler C."/>
        </authorList>
    </citation>
    <scope>NUCLEOTIDE SEQUENCE [LARGE SCALE GENOMIC DNA]</scope>
    <source>
        <strain evidence="1 2">FF011L</strain>
    </source>
</reference>
<dbReference type="EMBL" id="CP036262">
    <property type="protein sequence ID" value="QDS95084.1"/>
    <property type="molecule type" value="Genomic_DNA"/>
</dbReference>
<evidence type="ECO:0000313" key="1">
    <source>
        <dbReference type="EMBL" id="QDS95084.1"/>
    </source>
</evidence>
<gene>
    <name evidence="1" type="ORF">FF011L_38680</name>
</gene>
<dbReference type="Proteomes" id="UP000320672">
    <property type="component" value="Chromosome"/>
</dbReference>
<proteinExistence type="predicted"/>
<dbReference type="AlphaFoldDB" id="A0A517MJP9"/>
<accession>A0A517MJP9</accession>
<keyword evidence="2" id="KW-1185">Reference proteome</keyword>
<evidence type="ECO:0000313" key="2">
    <source>
        <dbReference type="Proteomes" id="UP000320672"/>
    </source>
</evidence>